<evidence type="ECO:0000256" key="3">
    <source>
        <dbReference type="ARBA" id="ARBA00022552"/>
    </source>
</evidence>
<gene>
    <name evidence="8" type="ORF">M427DRAFT_54268</name>
</gene>
<dbReference type="AlphaFoldDB" id="A0A139AMB3"/>
<dbReference type="OMA" id="RLKGYFG"/>
<name>A0A139AMB3_GONPJ</name>
<dbReference type="EMBL" id="KQ965745">
    <property type="protein sequence ID" value="KXS17663.1"/>
    <property type="molecule type" value="Genomic_DNA"/>
</dbReference>
<evidence type="ECO:0000256" key="6">
    <source>
        <dbReference type="RuleBase" id="RU368003"/>
    </source>
</evidence>
<dbReference type="Proteomes" id="UP000070544">
    <property type="component" value="Unassembled WGS sequence"/>
</dbReference>
<evidence type="ECO:0000256" key="2">
    <source>
        <dbReference type="ARBA" id="ARBA00009154"/>
    </source>
</evidence>
<comment type="subcellular location">
    <subcellularLocation>
        <location evidence="1 6">Nucleus</location>
    </subcellularLocation>
</comment>
<evidence type="ECO:0000256" key="4">
    <source>
        <dbReference type="ARBA" id="ARBA00022884"/>
    </source>
</evidence>
<comment type="function">
    <text evidence="6">Required for exosome-dependent processing of pre-rRNA and small nucleolar RNA (snRNA) precursors. Involved in processing of 35S pre-rRNA at the A0, A1 and A2 sites.</text>
</comment>
<keyword evidence="3 6" id="KW-0698">rRNA processing</keyword>
<dbReference type="GO" id="GO:0000178">
    <property type="term" value="C:exosome (RNase complex)"/>
    <property type="evidence" value="ECO:0007669"/>
    <property type="project" value="TreeGrafter"/>
</dbReference>
<proteinExistence type="inferred from homology"/>
<feature type="compositionally biased region" description="Low complexity" evidence="7">
    <location>
        <begin position="193"/>
        <end position="210"/>
    </location>
</feature>
<evidence type="ECO:0000256" key="7">
    <source>
        <dbReference type="SAM" id="MobiDB-lite"/>
    </source>
</evidence>
<keyword evidence="5 6" id="KW-0539">Nucleus</keyword>
<dbReference type="GO" id="GO:0003677">
    <property type="term" value="F:DNA binding"/>
    <property type="evidence" value="ECO:0007669"/>
    <property type="project" value="TreeGrafter"/>
</dbReference>
<organism evidence="8 9">
    <name type="scientific">Gonapodya prolifera (strain JEL478)</name>
    <name type="common">Monoblepharis prolifera</name>
    <dbReference type="NCBI Taxonomy" id="1344416"/>
    <lineage>
        <taxon>Eukaryota</taxon>
        <taxon>Fungi</taxon>
        <taxon>Fungi incertae sedis</taxon>
        <taxon>Chytridiomycota</taxon>
        <taxon>Chytridiomycota incertae sedis</taxon>
        <taxon>Monoblepharidomycetes</taxon>
        <taxon>Monoblepharidales</taxon>
        <taxon>Gonapodyaceae</taxon>
        <taxon>Gonapodya</taxon>
    </lineage>
</organism>
<dbReference type="Pfam" id="PF04000">
    <property type="entry name" value="Sas10_Utp3"/>
    <property type="match status" value="1"/>
</dbReference>
<keyword evidence="9" id="KW-1185">Reference proteome</keyword>
<dbReference type="PANTHER" id="PTHR15341">
    <property type="entry name" value="SUN-COR STEROID HORMONE RECEPTOR CO-REPRESSOR"/>
    <property type="match status" value="1"/>
</dbReference>
<sequence>MDIDASPETLLSSLSDLNAALADALAFLTPLLAAPLGDTLHDLHPLDRAKLYIAVCSAIDTITFVFLRTQGINPRDHPVMQELERIKLYVAKVKSVEGSDKSQNAWRIDKAAAGRFIRAGLAGNEEVRKKSALEGGDEGQDAEDAEGDEGEGEDAGEDEDSSDSSGEEKDEVVGFLEKVLSRTDDSSVPPPVSSLSTSTSISASNSTTPAPATPATPTPAADDAIEIEDDEPRATETGKGTGRKKPRIDPFTGEVDTAEKEKKKRVR</sequence>
<evidence type="ECO:0000256" key="5">
    <source>
        <dbReference type="ARBA" id="ARBA00023242"/>
    </source>
</evidence>
<evidence type="ECO:0000313" key="8">
    <source>
        <dbReference type="EMBL" id="KXS17663.1"/>
    </source>
</evidence>
<dbReference type="GO" id="GO:0005730">
    <property type="term" value="C:nucleolus"/>
    <property type="evidence" value="ECO:0007669"/>
    <property type="project" value="TreeGrafter"/>
</dbReference>
<accession>A0A139AMB3</accession>
<protein>
    <recommendedName>
        <fullName evidence="6">Exosome complex protein</fullName>
    </recommendedName>
</protein>
<evidence type="ECO:0000256" key="1">
    <source>
        <dbReference type="ARBA" id="ARBA00004123"/>
    </source>
</evidence>
<feature type="compositionally biased region" description="Acidic residues" evidence="7">
    <location>
        <begin position="135"/>
        <end position="162"/>
    </location>
</feature>
<dbReference type="OrthoDB" id="10261072at2759"/>
<evidence type="ECO:0000313" key="9">
    <source>
        <dbReference type="Proteomes" id="UP000070544"/>
    </source>
</evidence>
<reference evidence="8 9" key="1">
    <citation type="journal article" date="2015" name="Genome Biol. Evol.">
        <title>Phylogenomic analyses indicate that early fungi evolved digesting cell walls of algal ancestors of land plants.</title>
        <authorList>
            <person name="Chang Y."/>
            <person name="Wang S."/>
            <person name="Sekimoto S."/>
            <person name="Aerts A.L."/>
            <person name="Choi C."/>
            <person name="Clum A."/>
            <person name="LaButti K.M."/>
            <person name="Lindquist E.A."/>
            <person name="Yee Ngan C."/>
            <person name="Ohm R.A."/>
            <person name="Salamov A.A."/>
            <person name="Grigoriev I.V."/>
            <person name="Spatafora J.W."/>
            <person name="Berbee M.L."/>
        </authorList>
    </citation>
    <scope>NUCLEOTIDE SEQUENCE [LARGE SCALE GENOMIC DNA]</scope>
    <source>
        <strain evidence="8 9">JEL478</strain>
    </source>
</reference>
<keyword evidence="4 6" id="KW-0694">RNA-binding</keyword>
<comment type="similarity">
    <text evidence="2 6">Belongs to the C1D family.</text>
</comment>
<dbReference type="STRING" id="1344416.A0A139AMB3"/>
<dbReference type="GO" id="GO:0010468">
    <property type="term" value="P:regulation of gene expression"/>
    <property type="evidence" value="ECO:0007669"/>
    <property type="project" value="TreeGrafter"/>
</dbReference>
<feature type="region of interest" description="Disordered" evidence="7">
    <location>
        <begin position="128"/>
        <end position="267"/>
    </location>
</feature>
<dbReference type="InterPro" id="IPR007146">
    <property type="entry name" value="Sas10/Utp3/C1D"/>
</dbReference>
<dbReference type="GO" id="GO:0000460">
    <property type="term" value="P:maturation of 5.8S rRNA"/>
    <property type="evidence" value="ECO:0007669"/>
    <property type="project" value="TreeGrafter"/>
</dbReference>
<dbReference type="GO" id="GO:0003723">
    <property type="term" value="F:RNA binding"/>
    <property type="evidence" value="ECO:0007669"/>
    <property type="project" value="UniProtKB-UniRule"/>
</dbReference>
<dbReference type="InterPro" id="IPR011082">
    <property type="entry name" value="Exosome-assoc_fac/DNA_repair"/>
</dbReference>
<dbReference type="PANTHER" id="PTHR15341:SF3">
    <property type="entry name" value="NUCLEAR NUCLEIC ACID-BINDING PROTEIN C1D"/>
    <property type="match status" value="1"/>
</dbReference>